<feature type="compositionally biased region" description="Basic residues" evidence="1">
    <location>
        <begin position="51"/>
        <end position="87"/>
    </location>
</feature>
<sequence length="352" mass="38163">MPCTISRALVLLSAPWAPLSAMALQAEGHGHGDRGQGHAGEGHGHGVSHASRGHGSGHGHGHGHGKVQAHGHGSKSHGKVVSHVHGHKDKDHVRNSKAKIQKLLKDELFSPSHRFAGQAVTVSEGCDSWKGEGLHCETEFPEHALVRDWVPPDAVVMEFGARFGTTSCEIARKLNNSGNVVVVEPDLNVWDVLEANLKSHECNAHLLRGAVSSVDLHMAAKLNVKRGYSNRALQKGGVVVPGYQLQEVEAALGKKVDTLLIDCEGCAQDMMDQLGPVIESGQVKLLLIEGDMPVGAKDCHSHCMDYEKFFAYLAKHGFEQVDKFNDCDIARTGAPKGKWCGKWIDHFAFRRK</sequence>
<evidence type="ECO:0000256" key="1">
    <source>
        <dbReference type="SAM" id="MobiDB-lite"/>
    </source>
</evidence>
<evidence type="ECO:0000313" key="3">
    <source>
        <dbReference type="EMBL" id="CAK0901363.1"/>
    </source>
</evidence>
<dbReference type="Proteomes" id="UP001189429">
    <property type="component" value="Unassembled WGS sequence"/>
</dbReference>
<dbReference type="InterPro" id="IPR006342">
    <property type="entry name" value="FkbM_mtfrase"/>
</dbReference>
<dbReference type="EMBL" id="CAUYUJ010020915">
    <property type="protein sequence ID" value="CAK0901363.1"/>
    <property type="molecule type" value="Genomic_DNA"/>
</dbReference>
<dbReference type="Gene3D" id="3.40.50.150">
    <property type="entry name" value="Vaccinia Virus protein VP39"/>
    <property type="match status" value="1"/>
</dbReference>
<dbReference type="InterPro" id="IPR029063">
    <property type="entry name" value="SAM-dependent_MTases_sf"/>
</dbReference>
<keyword evidence="4" id="KW-1185">Reference proteome</keyword>
<evidence type="ECO:0008006" key="5">
    <source>
        <dbReference type="Google" id="ProtNLM"/>
    </source>
</evidence>
<keyword evidence="2" id="KW-0732">Signal</keyword>
<protein>
    <recommendedName>
        <fullName evidence="5">Methyltransferase FkbM domain-containing protein</fullName>
    </recommendedName>
</protein>
<evidence type="ECO:0000256" key="2">
    <source>
        <dbReference type="SAM" id="SignalP"/>
    </source>
</evidence>
<organism evidence="3 4">
    <name type="scientific">Prorocentrum cordatum</name>
    <dbReference type="NCBI Taxonomy" id="2364126"/>
    <lineage>
        <taxon>Eukaryota</taxon>
        <taxon>Sar</taxon>
        <taxon>Alveolata</taxon>
        <taxon>Dinophyceae</taxon>
        <taxon>Prorocentrales</taxon>
        <taxon>Prorocentraceae</taxon>
        <taxon>Prorocentrum</taxon>
    </lineage>
</organism>
<feature type="region of interest" description="Disordered" evidence="1">
    <location>
        <begin position="27"/>
        <end position="95"/>
    </location>
</feature>
<dbReference type="SUPFAM" id="SSF53335">
    <property type="entry name" value="S-adenosyl-L-methionine-dependent methyltransferases"/>
    <property type="match status" value="1"/>
</dbReference>
<evidence type="ECO:0000313" key="4">
    <source>
        <dbReference type="Proteomes" id="UP001189429"/>
    </source>
</evidence>
<feature type="chain" id="PRO_5045469945" description="Methyltransferase FkbM domain-containing protein" evidence="2">
    <location>
        <begin position="22"/>
        <end position="352"/>
    </location>
</feature>
<feature type="compositionally biased region" description="Basic and acidic residues" evidence="1">
    <location>
        <begin position="28"/>
        <end position="44"/>
    </location>
</feature>
<feature type="signal peptide" evidence="2">
    <location>
        <begin position="1"/>
        <end position="21"/>
    </location>
</feature>
<dbReference type="NCBIfam" id="TIGR01444">
    <property type="entry name" value="fkbM_fam"/>
    <property type="match status" value="1"/>
</dbReference>
<reference evidence="3" key="1">
    <citation type="submission" date="2023-10" db="EMBL/GenBank/DDBJ databases">
        <authorList>
            <person name="Chen Y."/>
            <person name="Shah S."/>
            <person name="Dougan E. K."/>
            <person name="Thang M."/>
            <person name="Chan C."/>
        </authorList>
    </citation>
    <scope>NUCLEOTIDE SEQUENCE [LARGE SCALE GENOMIC DNA]</scope>
</reference>
<proteinExistence type="predicted"/>
<name>A0ABN9XSJ2_9DINO</name>
<gene>
    <name evidence="3" type="ORF">PCOR1329_LOCUS78332</name>
</gene>
<comment type="caution">
    <text evidence="3">The sequence shown here is derived from an EMBL/GenBank/DDBJ whole genome shotgun (WGS) entry which is preliminary data.</text>
</comment>
<accession>A0ABN9XSJ2</accession>